<feature type="domain" description="NADP-dependent oxidoreductase" evidence="2">
    <location>
        <begin position="24"/>
        <end position="344"/>
    </location>
</feature>
<evidence type="ECO:0000313" key="3">
    <source>
        <dbReference type="EMBL" id="POY74374.1"/>
    </source>
</evidence>
<dbReference type="CDD" id="cd19079">
    <property type="entry name" value="AKR_EcYajO-like"/>
    <property type="match status" value="1"/>
</dbReference>
<dbReference type="AlphaFoldDB" id="A0A2S5BC75"/>
<protein>
    <recommendedName>
        <fullName evidence="2">NADP-dependent oxidoreductase domain-containing protein</fullName>
    </recommendedName>
</protein>
<dbReference type="PANTHER" id="PTHR43364:SF4">
    <property type="entry name" value="NAD(P)-LINKED OXIDOREDUCTASE SUPERFAMILY PROTEIN"/>
    <property type="match status" value="1"/>
</dbReference>
<keyword evidence="1" id="KW-0560">Oxidoreductase</keyword>
<dbReference type="Proteomes" id="UP000237144">
    <property type="component" value="Unassembled WGS sequence"/>
</dbReference>
<name>A0A2S5BC75_9BASI</name>
<dbReference type="STRING" id="741276.A0A2S5BC75"/>
<accession>A0A2S5BC75</accession>
<dbReference type="FunFam" id="3.20.20.100:FF:000004">
    <property type="entry name" value="Oxidoreductase, aldo/keto reductase"/>
    <property type="match status" value="1"/>
</dbReference>
<comment type="caution">
    <text evidence="3">The sequence shown here is derived from an EMBL/GenBank/DDBJ whole genome shotgun (WGS) entry which is preliminary data.</text>
</comment>
<keyword evidence="4" id="KW-1185">Reference proteome</keyword>
<evidence type="ECO:0000256" key="1">
    <source>
        <dbReference type="ARBA" id="ARBA00023002"/>
    </source>
</evidence>
<evidence type="ECO:0000313" key="4">
    <source>
        <dbReference type="Proteomes" id="UP000237144"/>
    </source>
</evidence>
<dbReference type="InterPro" id="IPR023210">
    <property type="entry name" value="NADP_OxRdtase_dom"/>
</dbReference>
<gene>
    <name evidence="3" type="ORF">BMF94_2568</name>
</gene>
<dbReference type="EMBL" id="PJQD01000025">
    <property type="protein sequence ID" value="POY74374.1"/>
    <property type="molecule type" value="Genomic_DNA"/>
</dbReference>
<dbReference type="SUPFAM" id="SSF51430">
    <property type="entry name" value="NAD(P)-linked oxidoreductase"/>
    <property type="match status" value="1"/>
</dbReference>
<evidence type="ECO:0000259" key="2">
    <source>
        <dbReference type="Pfam" id="PF00248"/>
    </source>
</evidence>
<dbReference type="Gene3D" id="3.20.20.100">
    <property type="entry name" value="NADP-dependent oxidoreductase domain"/>
    <property type="match status" value="1"/>
</dbReference>
<reference evidence="3 4" key="1">
    <citation type="journal article" date="2018" name="Front. Microbiol.">
        <title>Prospects for Fungal Bioremediation of Acidic Radioactive Waste Sites: Characterization and Genome Sequence of Rhodotorula taiwanensis MD1149.</title>
        <authorList>
            <person name="Tkavc R."/>
            <person name="Matrosova V.Y."/>
            <person name="Grichenko O.E."/>
            <person name="Gostincar C."/>
            <person name="Volpe R.P."/>
            <person name="Klimenkova P."/>
            <person name="Gaidamakova E.K."/>
            <person name="Zhou C.E."/>
            <person name="Stewart B.J."/>
            <person name="Lyman M.G."/>
            <person name="Malfatti S.A."/>
            <person name="Rubinfeld B."/>
            <person name="Courtot M."/>
            <person name="Singh J."/>
            <person name="Dalgard C.L."/>
            <person name="Hamilton T."/>
            <person name="Frey K.G."/>
            <person name="Gunde-Cimerman N."/>
            <person name="Dugan L."/>
            <person name="Daly M.J."/>
        </authorList>
    </citation>
    <scope>NUCLEOTIDE SEQUENCE [LARGE SCALE GENOMIC DNA]</scope>
    <source>
        <strain evidence="3 4">MD1149</strain>
    </source>
</reference>
<organism evidence="3 4">
    <name type="scientific">Rhodotorula taiwanensis</name>
    <dbReference type="NCBI Taxonomy" id="741276"/>
    <lineage>
        <taxon>Eukaryota</taxon>
        <taxon>Fungi</taxon>
        <taxon>Dikarya</taxon>
        <taxon>Basidiomycota</taxon>
        <taxon>Pucciniomycotina</taxon>
        <taxon>Microbotryomycetes</taxon>
        <taxon>Sporidiobolales</taxon>
        <taxon>Sporidiobolaceae</taxon>
        <taxon>Rhodotorula</taxon>
    </lineage>
</organism>
<sequence>MPEQLEQRVTEYVRLGNSGLKVSKVILGCMSYGRKAWAEWVLEGDEALEHFKAAYDLGINTWDTADVYSNGESERLVGQAIKKYNIPRDNLVILTKCFMTVADDPNTHPSKLQNPDQKGYVNRHGLSRKHIFAAVDASLDRLGLDFIDVLQCHRFDPDTPIEETMDALHDVIQSGKVRYIGMSSCYAYQFHAMQAYAKSKGQHGFISMQDFYSPIYREEEREMFGVCKLFGTGVIPWSPLARGYMTRPWRDQDSTTRAKTDPNFAKFVGLGNPVEEEALHQINEAVEKIAKDRGVSMAQVTTAWVLSNPQVTAPIIGSTRIEALKEAAAATHLKLTEDEVKAISDPYKPRGILGHV</sequence>
<dbReference type="GO" id="GO:0016491">
    <property type="term" value="F:oxidoreductase activity"/>
    <property type="evidence" value="ECO:0007669"/>
    <property type="project" value="UniProtKB-KW"/>
</dbReference>
<proteinExistence type="predicted"/>
<dbReference type="GO" id="GO:0005829">
    <property type="term" value="C:cytosol"/>
    <property type="evidence" value="ECO:0007669"/>
    <property type="project" value="UniProtKB-ARBA"/>
</dbReference>
<dbReference type="Pfam" id="PF00248">
    <property type="entry name" value="Aldo_ket_red"/>
    <property type="match status" value="1"/>
</dbReference>
<dbReference type="InterPro" id="IPR036812">
    <property type="entry name" value="NAD(P)_OxRdtase_dom_sf"/>
</dbReference>
<dbReference type="PANTHER" id="PTHR43364">
    <property type="entry name" value="NADH-SPECIFIC METHYLGLYOXAL REDUCTASE-RELATED"/>
    <property type="match status" value="1"/>
</dbReference>
<dbReference type="OrthoDB" id="48988at2759"/>
<dbReference type="InterPro" id="IPR050523">
    <property type="entry name" value="AKR_Detox_Biosynth"/>
</dbReference>